<keyword evidence="2" id="KW-1185">Reference proteome</keyword>
<organism evidence="1 2">
    <name type="scientific">Auriscalpium vulgare</name>
    <dbReference type="NCBI Taxonomy" id="40419"/>
    <lineage>
        <taxon>Eukaryota</taxon>
        <taxon>Fungi</taxon>
        <taxon>Dikarya</taxon>
        <taxon>Basidiomycota</taxon>
        <taxon>Agaricomycotina</taxon>
        <taxon>Agaricomycetes</taxon>
        <taxon>Russulales</taxon>
        <taxon>Auriscalpiaceae</taxon>
        <taxon>Auriscalpium</taxon>
    </lineage>
</organism>
<dbReference type="Proteomes" id="UP000814033">
    <property type="component" value="Unassembled WGS sequence"/>
</dbReference>
<comment type="caution">
    <text evidence="1">The sequence shown here is derived from an EMBL/GenBank/DDBJ whole genome shotgun (WGS) entry which is preliminary data.</text>
</comment>
<reference evidence="1" key="1">
    <citation type="submission" date="2021-02" db="EMBL/GenBank/DDBJ databases">
        <authorList>
            <consortium name="DOE Joint Genome Institute"/>
            <person name="Ahrendt S."/>
            <person name="Looney B.P."/>
            <person name="Miyauchi S."/>
            <person name="Morin E."/>
            <person name="Drula E."/>
            <person name="Courty P.E."/>
            <person name="Chicoki N."/>
            <person name="Fauchery L."/>
            <person name="Kohler A."/>
            <person name="Kuo A."/>
            <person name="Labutti K."/>
            <person name="Pangilinan J."/>
            <person name="Lipzen A."/>
            <person name="Riley R."/>
            <person name="Andreopoulos W."/>
            <person name="He G."/>
            <person name="Johnson J."/>
            <person name="Barry K.W."/>
            <person name="Grigoriev I.V."/>
            <person name="Nagy L."/>
            <person name="Hibbett D."/>
            <person name="Henrissat B."/>
            <person name="Matheny P.B."/>
            <person name="Labbe J."/>
            <person name="Martin F."/>
        </authorList>
    </citation>
    <scope>NUCLEOTIDE SEQUENCE</scope>
    <source>
        <strain evidence="1">FP105234-sp</strain>
    </source>
</reference>
<dbReference type="EMBL" id="MU275863">
    <property type="protein sequence ID" value="KAI0050314.1"/>
    <property type="molecule type" value="Genomic_DNA"/>
</dbReference>
<sequence length="402" mass="46386">MHFPRPRALLAGNVKFRTIPLIFCAVTIALFFFFHEHARAFFVSPAPPPELAEADFPDARVLLVSAFFPLPKSKHPTSDYEAWFRRFLEPITTDLYFFCPPEVAPLIRSLRGSNPLTLNTSFSSPFDIPPLKGLNTRYAEMHEWDRQKDMHGPDLYAVWNGKPYFLAEGLKNAAAGGKTYDYAFWQDAGGLRDPNRYKGWPSGPRVEQIFAESQSLTGTAKENIIFFPLWNGPPDWAAPWTEDKGPIDDVVSEGSFFGGKWPAIMRYHDLYYHYHDSYLVRDIFVGNDQTLINALMYLFPAHFVSVRLYDRVAPATKGVPKDASTPLGECGSTWWYYQWYFASAQERWDTANVWLQDASRTGRDAAWMTAARCRVTRLLPWKWLLRTEYGRRYQFPQASVRW</sequence>
<evidence type="ECO:0000313" key="2">
    <source>
        <dbReference type="Proteomes" id="UP000814033"/>
    </source>
</evidence>
<evidence type="ECO:0000313" key="1">
    <source>
        <dbReference type="EMBL" id="KAI0050314.1"/>
    </source>
</evidence>
<proteinExistence type="predicted"/>
<name>A0ACB8S1G0_9AGAM</name>
<gene>
    <name evidence="1" type="ORF">FA95DRAFT_1487575</name>
</gene>
<reference evidence="1" key="2">
    <citation type="journal article" date="2022" name="New Phytol.">
        <title>Evolutionary transition to the ectomycorrhizal habit in the genomes of a hyperdiverse lineage of mushroom-forming fungi.</title>
        <authorList>
            <person name="Looney B."/>
            <person name="Miyauchi S."/>
            <person name="Morin E."/>
            <person name="Drula E."/>
            <person name="Courty P.E."/>
            <person name="Kohler A."/>
            <person name="Kuo A."/>
            <person name="LaButti K."/>
            <person name="Pangilinan J."/>
            <person name="Lipzen A."/>
            <person name="Riley R."/>
            <person name="Andreopoulos W."/>
            <person name="He G."/>
            <person name="Johnson J."/>
            <person name="Nolan M."/>
            <person name="Tritt A."/>
            <person name="Barry K.W."/>
            <person name="Grigoriev I.V."/>
            <person name="Nagy L.G."/>
            <person name="Hibbett D."/>
            <person name="Henrissat B."/>
            <person name="Matheny P.B."/>
            <person name="Labbe J."/>
            <person name="Martin F.M."/>
        </authorList>
    </citation>
    <scope>NUCLEOTIDE SEQUENCE</scope>
    <source>
        <strain evidence="1">FP105234-sp</strain>
    </source>
</reference>
<accession>A0ACB8S1G0</accession>
<protein>
    <submittedName>
        <fullName evidence="1">Uncharacterized protein</fullName>
    </submittedName>
</protein>